<evidence type="ECO:0000313" key="2">
    <source>
        <dbReference type="Proteomes" id="UP001158087"/>
    </source>
</evidence>
<comment type="caution">
    <text evidence="1">The sequence shown here is derived from an EMBL/GenBank/DDBJ whole genome shotgun (WGS) entry which is preliminary data.</text>
</comment>
<dbReference type="AlphaFoldDB" id="A0AA42KPL8"/>
<name>A0AA42KPL8_9HYPH</name>
<dbReference type="Gene3D" id="1.10.10.10">
    <property type="entry name" value="Winged helix-like DNA-binding domain superfamily/Winged helix DNA-binding domain"/>
    <property type="match status" value="1"/>
</dbReference>
<dbReference type="EMBL" id="JAODYY010000025">
    <property type="protein sequence ID" value="MDH0127059.1"/>
    <property type="molecule type" value="Genomic_DNA"/>
</dbReference>
<gene>
    <name evidence="1" type="ORF">N7376_24120</name>
</gene>
<sequence length="175" mass="19376">MAKHDKKGRSSGGEHFTKMIRHTMEEPAWRALSSTAQALYPWLKLEWRGPDANNNGKIRLSVRQAAAKLGVTPDTASRAFHDLQAKGFIVLTELPCLGVEGAAKSPAYEITELKMPGTVGDGSKLYREWREGNDFPVSLTASNNPYGSNGRKLKSRHGFRDGTVMEMMTERRVAS</sequence>
<evidence type="ECO:0008006" key="3">
    <source>
        <dbReference type="Google" id="ProtNLM"/>
    </source>
</evidence>
<reference evidence="1" key="1">
    <citation type="submission" date="2022-09" db="EMBL/GenBank/DDBJ databases">
        <title>Intensive care unit water sources are persistently colonized with multi-drug resistant bacteria and are the site of extensive horizontal gene transfer of antibiotic resistance genes.</title>
        <authorList>
            <person name="Diorio-Toth L."/>
        </authorList>
    </citation>
    <scope>NUCLEOTIDE SEQUENCE</scope>
    <source>
        <strain evidence="1">GD04153</strain>
    </source>
</reference>
<dbReference type="Proteomes" id="UP001158087">
    <property type="component" value="Unassembled WGS sequence"/>
</dbReference>
<organism evidence="1 2">
    <name type="scientific">Brucella intermedia GD04153</name>
    <dbReference type="NCBI Taxonomy" id="2975438"/>
    <lineage>
        <taxon>Bacteria</taxon>
        <taxon>Pseudomonadati</taxon>
        <taxon>Pseudomonadota</taxon>
        <taxon>Alphaproteobacteria</taxon>
        <taxon>Hyphomicrobiales</taxon>
        <taxon>Brucellaceae</taxon>
        <taxon>Brucella/Ochrobactrum group</taxon>
        <taxon>Brucella</taxon>
    </lineage>
</organism>
<protein>
    <recommendedName>
        <fullName evidence="3">Helix-turn-helix domain-containing protein</fullName>
    </recommendedName>
</protein>
<proteinExistence type="predicted"/>
<evidence type="ECO:0000313" key="1">
    <source>
        <dbReference type="EMBL" id="MDH0127059.1"/>
    </source>
</evidence>
<dbReference type="InterPro" id="IPR036388">
    <property type="entry name" value="WH-like_DNA-bd_sf"/>
</dbReference>
<accession>A0AA42KPL8</accession>